<protein>
    <submittedName>
        <fullName evidence="2">Sugar phosphate isomerase/epimerase</fullName>
    </submittedName>
</protein>
<dbReference type="AlphaFoldDB" id="A0A4V2QDL8"/>
<dbReference type="InterPro" id="IPR036237">
    <property type="entry name" value="Xyl_isomerase-like_sf"/>
</dbReference>
<dbReference type="InterPro" id="IPR013022">
    <property type="entry name" value="Xyl_isomerase-like_TIM-brl"/>
</dbReference>
<evidence type="ECO:0000313" key="3">
    <source>
        <dbReference type="Proteomes" id="UP000295008"/>
    </source>
</evidence>
<keyword evidence="2" id="KW-0413">Isomerase</keyword>
<gene>
    <name evidence="2" type="ORF">EDC14_101983</name>
</gene>
<dbReference type="PANTHER" id="PTHR21445">
    <property type="entry name" value="ENDONUCLEASE IV ENDODEOXYRIBONUCLEASE IV"/>
    <property type="match status" value="1"/>
</dbReference>
<feature type="domain" description="Xylose isomerase-like TIM barrel" evidence="1">
    <location>
        <begin position="26"/>
        <end position="245"/>
    </location>
</feature>
<evidence type="ECO:0000313" key="2">
    <source>
        <dbReference type="EMBL" id="TCL64277.1"/>
    </source>
</evidence>
<dbReference type="EMBL" id="SLUN01000019">
    <property type="protein sequence ID" value="TCL64277.1"/>
    <property type="molecule type" value="Genomic_DNA"/>
</dbReference>
<dbReference type="GO" id="GO:0008081">
    <property type="term" value="F:phosphoric diester hydrolase activity"/>
    <property type="evidence" value="ECO:0007669"/>
    <property type="project" value="TreeGrafter"/>
</dbReference>
<reference evidence="2 3" key="1">
    <citation type="submission" date="2019-03" db="EMBL/GenBank/DDBJ databases">
        <title>Genomic Encyclopedia of Type Strains, Phase IV (KMG-IV): sequencing the most valuable type-strain genomes for metagenomic binning, comparative biology and taxonomic classification.</title>
        <authorList>
            <person name="Goeker M."/>
        </authorList>
    </citation>
    <scope>NUCLEOTIDE SEQUENCE [LARGE SCALE GENOMIC DNA]</scope>
    <source>
        <strain evidence="2 3">LX-B</strain>
    </source>
</reference>
<dbReference type="GO" id="GO:0016853">
    <property type="term" value="F:isomerase activity"/>
    <property type="evidence" value="ECO:0007669"/>
    <property type="project" value="UniProtKB-KW"/>
</dbReference>
<dbReference type="GO" id="GO:0008270">
    <property type="term" value="F:zinc ion binding"/>
    <property type="evidence" value="ECO:0007669"/>
    <property type="project" value="InterPro"/>
</dbReference>
<sequence length="265" mass="30222">MAFSLGSRLTANLPLSEYLAGIATCFRWVEIPTDPRFLSPYFPLNANSKITLRAYGTQYHFRYSMHAPFVNLGSLDREERLLAIHKFQSAMQVAAELEVSLLTFHPANVRPETVAAFDEICRLETESISLLLDTARQLGVSLLIENMPSAPEFHPTASNGERIRELLAIFTGSEFGVTIDIGHALQAQADIDALLGLERVRHFHLHENDRLSDRHLRIITHLDWWKQLLQKLNERFPQAVGILEMNQLVDQLESFERLHPLLSRD</sequence>
<dbReference type="Proteomes" id="UP000295008">
    <property type="component" value="Unassembled WGS sequence"/>
</dbReference>
<dbReference type="InterPro" id="IPR001719">
    <property type="entry name" value="AP_endonuc_2"/>
</dbReference>
<dbReference type="Gene3D" id="3.20.20.150">
    <property type="entry name" value="Divalent-metal-dependent TIM barrel enzymes"/>
    <property type="match status" value="1"/>
</dbReference>
<organism evidence="2 3">
    <name type="scientific">Hydrogenispora ethanolica</name>
    <dbReference type="NCBI Taxonomy" id="1082276"/>
    <lineage>
        <taxon>Bacteria</taxon>
        <taxon>Bacillati</taxon>
        <taxon>Bacillota</taxon>
        <taxon>Hydrogenispora</taxon>
    </lineage>
</organism>
<dbReference type="RefSeq" id="WP_165908056.1">
    <property type="nucleotide sequence ID" value="NZ_SLUN01000019.1"/>
</dbReference>
<dbReference type="PANTHER" id="PTHR21445:SF0">
    <property type="entry name" value="APURINIC-APYRIMIDINIC ENDONUCLEASE"/>
    <property type="match status" value="1"/>
</dbReference>
<dbReference type="Pfam" id="PF01261">
    <property type="entry name" value="AP_endonuc_2"/>
    <property type="match status" value="1"/>
</dbReference>
<dbReference type="GO" id="GO:0006284">
    <property type="term" value="P:base-excision repair"/>
    <property type="evidence" value="ECO:0007669"/>
    <property type="project" value="TreeGrafter"/>
</dbReference>
<proteinExistence type="predicted"/>
<dbReference type="GO" id="GO:0003906">
    <property type="term" value="F:DNA-(apurinic or apyrimidinic site) endonuclease activity"/>
    <property type="evidence" value="ECO:0007669"/>
    <property type="project" value="TreeGrafter"/>
</dbReference>
<accession>A0A4V2QDL8</accession>
<dbReference type="SUPFAM" id="SSF51658">
    <property type="entry name" value="Xylose isomerase-like"/>
    <property type="match status" value="1"/>
</dbReference>
<name>A0A4V2QDL8_HYDET</name>
<dbReference type="GO" id="GO:0003677">
    <property type="term" value="F:DNA binding"/>
    <property type="evidence" value="ECO:0007669"/>
    <property type="project" value="InterPro"/>
</dbReference>
<evidence type="ECO:0000259" key="1">
    <source>
        <dbReference type="Pfam" id="PF01261"/>
    </source>
</evidence>
<comment type="caution">
    <text evidence="2">The sequence shown here is derived from an EMBL/GenBank/DDBJ whole genome shotgun (WGS) entry which is preliminary data.</text>
</comment>
<keyword evidence="3" id="KW-1185">Reference proteome</keyword>